<sequence length="161" mass="19038">MIEDGEKRPNSEPNELTGLAIAYYMKNFAIRHSDLVLNYNDTNPNINMLPILKRIVQNNIPVWVFSFRHDYRTLIPAVFTNESVYKIYNTRFEVVHDKSYWPPHEGTKLCHDPTMRRLKKGRPNNTHILTEMDVMEKAPRKYGLCFKTGYIRRNCPTINHQ</sequence>
<evidence type="ECO:0000313" key="3">
    <source>
        <dbReference type="Proteomes" id="UP000002051"/>
    </source>
</evidence>
<evidence type="ECO:0000313" key="1">
    <source>
        <dbReference type="EMBL" id="KEH39588.1"/>
    </source>
</evidence>
<organism evidence="1 3">
    <name type="scientific">Medicago truncatula</name>
    <name type="common">Barrel medic</name>
    <name type="synonym">Medicago tribuloides</name>
    <dbReference type="NCBI Taxonomy" id="3880"/>
    <lineage>
        <taxon>Eukaryota</taxon>
        <taxon>Viridiplantae</taxon>
        <taxon>Streptophyta</taxon>
        <taxon>Embryophyta</taxon>
        <taxon>Tracheophyta</taxon>
        <taxon>Spermatophyta</taxon>
        <taxon>Magnoliopsida</taxon>
        <taxon>eudicotyledons</taxon>
        <taxon>Gunneridae</taxon>
        <taxon>Pentapetalae</taxon>
        <taxon>rosids</taxon>
        <taxon>fabids</taxon>
        <taxon>Fabales</taxon>
        <taxon>Fabaceae</taxon>
        <taxon>Papilionoideae</taxon>
        <taxon>50 kb inversion clade</taxon>
        <taxon>NPAAA clade</taxon>
        <taxon>Hologalegina</taxon>
        <taxon>IRL clade</taxon>
        <taxon>Trifolieae</taxon>
        <taxon>Medicago</taxon>
    </lineage>
</organism>
<dbReference type="STRING" id="3880.A0A072VDR7"/>
<evidence type="ECO:0000313" key="2">
    <source>
        <dbReference type="EnsemblPlants" id="KEH39588"/>
    </source>
</evidence>
<protein>
    <submittedName>
        <fullName evidence="1 2">Uncharacterized protein</fullName>
    </submittedName>
</protein>
<keyword evidence="3" id="KW-1185">Reference proteome</keyword>
<dbReference type="EnsemblPlants" id="KEH39588">
    <property type="protein sequence ID" value="KEH39588"/>
    <property type="gene ID" value="MTR_2g102960"/>
</dbReference>
<dbReference type="PaxDb" id="3880-AES82917"/>
<dbReference type="Proteomes" id="UP000002051">
    <property type="component" value="Chromosome 2"/>
</dbReference>
<gene>
    <name evidence="1" type="ordered locus">MTR_2g102960</name>
</gene>
<dbReference type="AlphaFoldDB" id="A0A072VDR7"/>
<reference evidence="1 3" key="2">
    <citation type="journal article" date="2014" name="BMC Genomics">
        <title>An improved genome release (version Mt4.0) for the model legume Medicago truncatula.</title>
        <authorList>
            <person name="Tang H."/>
            <person name="Krishnakumar V."/>
            <person name="Bidwell S."/>
            <person name="Rosen B."/>
            <person name="Chan A."/>
            <person name="Zhou S."/>
            <person name="Gentzbittel L."/>
            <person name="Childs K.L."/>
            <person name="Yandell M."/>
            <person name="Gundlach H."/>
            <person name="Mayer K.F."/>
            <person name="Schwartz D.C."/>
            <person name="Town C.D."/>
        </authorList>
    </citation>
    <scope>GENOME REANNOTATION</scope>
    <source>
        <strain evidence="1">A17</strain>
        <strain evidence="2 3">cv. Jemalong A17</strain>
    </source>
</reference>
<reference evidence="2" key="3">
    <citation type="submission" date="2015-04" db="UniProtKB">
        <authorList>
            <consortium name="EnsemblPlants"/>
        </authorList>
    </citation>
    <scope>IDENTIFICATION</scope>
    <source>
        <strain evidence="2">cv. Jemalong A17</strain>
    </source>
</reference>
<proteinExistence type="predicted"/>
<reference evidence="1 3" key="1">
    <citation type="journal article" date="2011" name="Nature">
        <title>The Medicago genome provides insight into the evolution of rhizobial symbioses.</title>
        <authorList>
            <person name="Young N.D."/>
            <person name="Debelle F."/>
            <person name="Oldroyd G.E."/>
            <person name="Geurts R."/>
            <person name="Cannon S.B."/>
            <person name="Udvardi M.K."/>
            <person name="Benedito V.A."/>
            <person name="Mayer K.F."/>
            <person name="Gouzy J."/>
            <person name="Schoof H."/>
            <person name="Van de Peer Y."/>
            <person name="Proost S."/>
            <person name="Cook D.R."/>
            <person name="Meyers B.C."/>
            <person name="Spannagl M."/>
            <person name="Cheung F."/>
            <person name="De Mita S."/>
            <person name="Krishnakumar V."/>
            <person name="Gundlach H."/>
            <person name="Zhou S."/>
            <person name="Mudge J."/>
            <person name="Bharti A.K."/>
            <person name="Murray J.D."/>
            <person name="Naoumkina M.A."/>
            <person name="Rosen B."/>
            <person name="Silverstein K.A."/>
            <person name="Tang H."/>
            <person name="Rombauts S."/>
            <person name="Zhao P.X."/>
            <person name="Zhou P."/>
            <person name="Barbe V."/>
            <person name="Bardou P."/>
            <person name="Bechner M."/>
            <person name="Bellec A."/>
            <person name="Berger A."/>
            <person name="Berges H."/>
            <person name="Bidwell S."/>
            <person name="Bisseling T."/>
            <person name="Choisne N."/>
            <person name="Couloux A."/>
            <person name="Denny R."/>
            <person name="Deshpande S."/>
            <person name="Dai X."/>
            <person name="Doyle J.J."/>
            <person name="Dudez A.M."/>
            <person name="Farmer A.D."/>
            <person name="Fouteau S."/>
            <person name="Franken C."/>
            <person name="Gibelin C."/>
            <person name="Gish J."/>
            <person name="Goldstein S."/>
            <person name="Gonzalez A.J."/>
            <person name="Green P.J."/>
            <person name="Hallab A."/>
            <person name="Hartog M."/>
            <person name="Hua A."/>
            <person name="Humphray S.J."/>
            <person name="Jeong D.H."/>
            <person name="Jing Y."/>
            <person name="Jocker A."/>
            <person name="Kenton S.M."/>
            <person name="Kim D.J."/>
            <person name="Klee K."/>
            <person name="Lai H."/>
            <person name="Lang C."/>
            <person name="Lin S."/>
            <person name="Macmil S.L."/>
            <person name="Magdelenat G."/>
            <person name="Matthews L."/>
            <person name="McCorrison J."/>
            <person name="Monaghan E.L."/>
            <person name="Mun J.H."/>
            <person name="Najar F.Z."/>
            <person name="Nicholson C."/>
            <person name="Noirot C."/>
            <person name="O'Bleness M."/>
            <person name="Paule C.R."/>
            <person name="Poulain J."/>
            <person name="Prion F."/>
            <person name="Qin B."/>
            <person name="Qu C."/>
            <person name="Retzel E.F."/>
            <person name="Riddle C."/>
            <person name="Sallet E."/>
            <person name="Samain S."/>
            <person name="Samson N."/>
            <person name="Sanders I."/>
            <person name="Saurat O."/>
            <person name="Scarpelli C."/>
            <person name="Schiex T."/>
            <person name="Segurens B."/>
            <person name="Severin A.J."/>
            <person name="Sherrier D.J."/>
            <person name="Shi R."/>
            <person name="Sims S."/>
            <person name="Singer S.R."/>
            <person name="Sinharoy S."/>
            <person name="Sterck L."/>
            <person name="Viollet A."/>
            <person name="Wang B.B."/>
            <person name="Wang K."/>
            <person name="Wang M."/>
            <person name="Wang X."/>
            <person name="Warfsmann J."/>
            <person name="Weissenbach J."/>
            <person name="White D.D."/>
            <person name="White J.D."/>
            <person name="Wiley G.B."/>
            <person name="Wincker P."/>
            <person name="Xing Y."/>
            <person name="Yang L."/>
            <person name="Yao Z."/>
            <person name="Ying F."/>
            <person name="Zhai J."/>
            <person name="Zhou L."/>
            <person name="Zuber A."/>
            <person name="Denarie J."/>
            <person name="Dixon R.A."/>
            <person name="May G.D."/>
            <person name="Schwartz D.C."/>
            <person name="Rogers J."/>
            <person name="Quetier F."/>
            <person name="Town C.D."/>
            <person name="Roe B.A."/>
        </authorList>
    </citation>
    <scope>NUCLEOTIDE SEQUENCE [LARGE SCALE GENOMIC DNA]</scope>
    <source>
        <strain evidence="1">A17</strain>
        <strain evidence="2 3">cv. Jemalong A17</strain>
    </source>
</reference>
<dbReference type="EMBL" id="CM001218">
    <property type="protein sequence ID" value="KEH39588.1"/>
    <property type="molecule type" value="Genomic_DNA"/>
</dbReference>
<accession>A0A072VDR7</accession>
<name>A0A072VDR7_MEDTR</name>
<dbReference type="HOGENOM" id="CLU_1646222_0_0_1"/>